<organism>
    <name type="scientific">Escherichia coli</name>
    <dbReference type="NCBI Taxonomy" id="562"/>
    <lineage>
        <taxon>Bacteria</taxon>
        <taxon>Pseudomonadati</taxon>
        <taxon>Pseudomonadota</taxon>
        <taxon>Gammaproteobacteria</taxon>
        <taxon>Enterobacterales</taxon>
        <taxon>Enterobacteriaceae</taxon>
        <taxon>Escherichia</taxon>
    </lineage>
</organism>
<sequence length="92" mass="10059">PGIALDKKHQCGTEGFSKPCGGRRAPERSDPGDTVFRDDRSGLVRRKAYHYASSLFKGNNLDASACRFCNVIITQKDCNVTHRGSAEDADSK</sequence>
<feature type="compositionally biased region" description="Basic and acidic residues" evidence="1">
    <location>
        <begin position="24"/>
        <end position="38"/>
    </location>
</feature>
<evidence type="ECO:0000256" key="1">
    <source>
        <dbReference type="SAM" id="MobiDB-lite"/>
    </source>
</evidence>
<feature type="compositionally biased region" description="Basic and acidic residues" evidence="1">
    <location>
        <begin position="1"/>
        <end position="11"/>
    </location>
</feature>
<proteinExistence type="predicted"/>
<dbReference type="AlphaFoldDB" id="Q9R5Z2"/>
<feature type="region of interest" description="Disordered" evidence="1">
    <location>
        <begin position="1"/>
        <end position="38"/>
    </location>
</feature>
<reference key="1">
    <citation type="journal article" date="1993" name="Nature">
        <title>New eukaryotic transcriptional repressors.</title>
        <authorList>
            <person name="Saha S."/>
            <person name="Brickman J.M."/>
            <person name="Lehming N."/>
            <person name="Ptashne M."/>
        </authorList>
    </citation>
    <scope>NUCLEOTIDE SEQUENCE</scope>
</reference>
<accession>Q9R5Z2</accession>
<name>Q9R5Z2_ECOLX</name>
<protein>
    <submittedName>
        <fullName>SSB16=(GAL4(1-147))-SSB16 transcriptional repressor component</fullName>
    </submittedName>
</protein>